<organism evidence="7 8">
    <name type="scientific">Pseudomonas reidholzensis</name>
    <dbReference type="NCBI Taxonomy" id="1785162"/>
    <lineage>
        <taxon>Bacteria</taxon>
        <taxon>Pseudomonadati</taxon>
        <taxon>Pseudomonadota</taxon>
        <taxon>Gammaproteobacteria</taxon>
        <taxon>Pseudomonadales</taxon>
        <taxon>Pseudomonadaceae</taxon>
        <taxon>Pseudomonas</taxon>
    </lineage>
</organism>
<dbReference type="Proteomes" id="UP000263595">
    <property type="component" value="Unassembled WGS sequence"/>
</dbReference>
<gene>
    <name evidence="7" type="primary">fimA</name>
    <name evidence="7" type="ORF">CCOS865_04320</name>
</gene>
<dbReference type="InterPro" id="IPR008966">
    <property type="entry name" value="Adhesion_dom_sf"/>
</dbReference>
<keyword evidence="3 5" id="KW-0732">Signal</keyword>
<sequence>MKRLLPTLLFTLAASQAHAISHCVWNPNFPAGPFNLTRVMPTAYVPADAAVGTVIGQGDLREFSAPPGREQVNCRNEGDVMMNVDLANLAPIDPATLRPIGPDDPNGHVLQTNIRGIGAMVRIASPFSSNGVPRNEFKPVDGSPRPLIPFKAFKDDDTELGIVVSGVHNYVTLIKTGDIAPGVHQINVPLFQATLDFDNIGLMFRYALQGTVIQAQCSIIGDPVSANPVKLGEWGSADFTGEGFTTPPVPFHITLSTCQADPGGMTRASIELHGVNGSQPIGPTTSGIFGLTTDSTAKGVGIQVLQDDGSPLALETEVPLVPLTNGTMLLNFAARLYQTGPSADVQAGVAKGALSFTIRYR</sequence>
<keyword evidence="8" id="KW-1185">Reference proteome</keyword>
<dbReference type="SUPFAM" id="SSF49401">
    <property type="entry name" value="Bacterial adhesins"/>
    <property type="match status" value="1"/>
</dbReference>
<dbReference type="RefSeq" id="WP_119144725.1">
    <property type="nucleotide sequence ID" value="NZ_CBCSFL010000038.1"/>
</dbReference>
<comment type="subcellular location">
    <subcellularLocation>
        <location evidence="1">Fimbrium</location>
    </subcellularLocation>
</comment>
<dbReference type="GO" id="GO:0009289">
    <property type="term" value="C:pilus"/>
    <property type="evidence" value="ECO:0007669"/>
    <property type="project" value="UniProtKB-SubCell"/>
</dbReference>
<dbReference type="GO" id="GO:0043709">
    <property type="term" value="P:cell adhesion involved in single-species biofilm formation"/>
    <property type="evidence" value="ECO:0007669"/>
    <property type="project" value="TreeGrafter"/>
</dbReference>
<evidence type="ECO:0000256" key="4">
    <source>
        <dbReference type="ARBA" id="ARBA00023263"/>
    </source>
</evidence>
<evidence type="ECO:0000256" key="1">
    <source>
        <dbReference type="ARBA" id="ARBA00004561"/>
    </source>
</evidence>
<dbReference type="AlphaFoldDB" id="A0A383RY59"/>
<feature type="chain" id="PRO_5016582736" evidence="5">
    <location>
        <begin position="20"/>
        <end position="361"/>
    </location>
</feature>
<feature type="signal peptide" evidence="5">
    <location>
        <begin position="1"/>
        <end position="19"/>
    </location>
</feature>
<protein>
    <submittedName>
        <fullName evidence="7">Type-1 fimbrial protein, A chain</fullName>
    </submittedName>
</protein>
<dbReference type="InterPro" id="IPR000259">
    <property type="entry name" value="Adhesion_dom_fimbrial"/>
</dbReference>
<dbReference type="Gene3D" id="2.60.40.1090">
    <property type="entry name" value="Fimbrial-type adhesion domain"/>
    <property type="match status" value="1"/>
</dbReference>
<dbReference type="PANTHER" id="PTHR33420:SF3">
    <property type="entry name" value="FIMBRIAL SUBUNIT ELFA"/>
    <property type="match status" value="1"/>
</dbReference>
<dbReference type="InterPro" id="IPR036937">
    <property type="entry name" value="Adhesion_dom_fimbrial_sf"/>
</dbReference>
<evidence type="ECO:0000256" key="3">
    <source>
        <dbReference type="ARBA" id="ARBA00022729"/>
    </source>
</evidence>
<proteinExistence type="inferred from homology"/>
<dbReference type="InterPro" id="IPR050263">
    <property type="entry name" value="Bact_Fimbrial_Adh_Pro"/>
</dbReference>
<evidence type="ECO:0000256" key="2">
    <source>
        <dbReference type="ARBA" id="ARBA00006671"/>
    </source>
</evidence>
<evidence type="ECO:0000313" key="7">
    <source>
        <dbReference type="EMBL" id="SYX92040.1"/>
    </source>
</evidence>
<accession>A0A383RY59</accession>
<dbReference type="PANTHER" id="PTHR33420">
    <property type="entry name" value="FIMBRIAL SUBUNIT ELFA-RELATED"/>
    <property type="match status" value="1"/>
</dbReference>
<dbReference type="OrthoDB" id="6496051at2"/>
<dbReference type="Pfam" id="PF00419">
    <property type="entry name" value="Fimbrial"/>
    <property type="match status" value="1"/>
</dbReference>
<comment type="similarity">
    <text evidence="2">Belongs to the fimbrial protein family.</text>
</comment>
<evidence type="ECO:0000313" key="8">
    <source>
        <dbReference type="Proteomes" id="UP000263595"/>
    </source>
</evidence>
<feature type="domain" description="Fimbrial-type adhesion" evidence="6">
    <location>
        <begin position="208"/>
        <end position="360"/>
    </location>
</feature>
<evidence type="ECO:0000256" key="5">
    <source>
        <dbReference type="SAM" id="SignalP"/>
    </source>
</evidence>
<evidence type="ECO:0000259" key="6">
    <source>
        <dbReference type="Pfam" id="PF00419"/>
    </source>
</evidence>
<dbReference type="EMBL" id="UNOZ01000030">
    <property type="protein sequence ID" value="SYX92040.1"/>
    <property type="molecule type" value="Genomic_DNA"/>
</dbReference>
<dbReference type="Gene3D" id="2.60.40.3310">
    <property type="match status" value="1"/>
</dbReference>
<reference evidence="8" key="1">
    <citation type="submission" date="2018-08" db="EMBL/GenBank/DDBJ databases">
        <authorList>
            <person name="Blom J."/>
        </authorList>
    </citation>
    <scope>NUCLEOTIDE SEQUENCE [LARGE SCALE GENOMIC DNA]</scope>
    <source>
        <strain evidence="8">CCOS 865</strain>
    </source>
</reference>
<keyword evidence="4" id="KW-0281">Fimbrium</keyword>
<name>A0A383RY59_9PSED</name>